<dbReference type="AlphaFoldDB" id="A0A955L7U0"/>
<protein>
    <submittedName>
        <fullName evidence="2">Type II secretion system protein</fullName>
    </submittedName>
</protein>
<evidence type="ECO:0000256" key="1">
    <source>
        <dbReference type="SAM" id="Phobius"/>
    </source>
</evidence>
<comment type="caution">
    <text evidence="2">The sequence shown here is derived from an EMBL/GenBank/DDBJ whole genome shotgun (WGS) entry which is preliminary data.</text>
</comment>
<dbReference type="InterPro" id="IPR045584">
    <property type="entry name" value="Pilin-like"/>
</dbReference>
<proteinExistence type="predicted"/>
<dbReference type="InterPro" id="IPR012902">
    <property type="entry name" value="N_methyl_site"/>
</dbReference>
<sequence length="165" mass="17141">MAKRGNNLQGFTLIEILVVIGLIAILAAVTIIAINPAQNFQDARNSERRSEVTQILNAISQDIVAGASLSGYVDADDGDAFNATNAPCGTYGATDGWAVGDSTVTGDAEWDGETILAPTYLASIPEDPQDSTAGGVSGYRMCAESATRLTLFAPLAEGTTVQVSR</sequence>
<keyword evidence="1" id="KW-0812">Transmembrane</keyword>
<dbReference type="Gene3D" id="3.30.700.10">
    <property type="entry name" value="Glycoprotein, Type 4 Pilin"/>
    <property type="match status" value="1"/>
</dbReference>
<accession>A0A955L7U0</accession>
<gene>
    <name evidence="2" type="ORF">KC717_02090</name>
</gene>
<evidence type="ECO:0000313" key="3">
    <source>
        <dbReference type="Proteomes" id="UP000754563"/>
    </source>
</evidence>
<feature type="transmembrane region" description="Helical" evidence="1">
    <location>
        <begin position="12"/>
        <end position="34"/>
    </location>
</feature>
<reference evidence="2" key="2">
    <citation type="journal article" date="2021" name="Microbiome">
        <title>Successional dynamics and alternative stable states in a saline activated sludge microbial community over 9 years.</title>
        <authorList>
            <person name="Wang Y."/>
            <person name="Ye J."/>
            <person name="Ju F."/>
            <person name="Liu L."/>
            <person name="Boyd J.A."/>
            <person name="Deng Y."/>
            <person name="Parks D.H."/>
            <person name="Jiang X."/>
            <person name="Yin X."/>
            <person name="Woodcroft B.J."/>
            <person name="Tyson G.W."/>
            <person name="Hugenholtz P."/>
            <person name="Polz M.F."/>
            <person name="Zhang T."/>
        </authorList>
    </citation>
    <scope>NUCLEOTIDE SEQUENCE</scope>
    <source>
        <strain evidence="2">HKST-UBA11</strain>
    </source>
</reference>
<keyword evidence="1" id="KW-1133">Transmembrane helix</keyword>
<keyword evidence="1" id="KW-0472">Membrane</keyword>
<dbReference type="Pfam" id="PF07963">
    <property type="entry name" value="N_methyl"/>
    <property type="match status" value="1"/>
</dbReference>
<reference evidence="2" key="1">
    <citation type="submission" date="2020-04" db="EMBL/GenBank/DDBJ databases">
        <authorList>
            <person name="Zhang T."/>
        </authorList>
    </citation>
    <scope>NUCLEOTIDE SEQUENCE</scope>
    <source>
        <strain evidence="2">HKST-UBA11</strain>
    </source>
</reference>
<dbReference type="NCBIfam" id="TIGR02532">
    <property type="entry name" value="IV_pilin_GFxxxE"/>
    <property type="match status" value="1"/>
</dbReference>
<dbReference type="SUPFAM" id="SSF54523">
    <property type="entry name" value="Pili subunits"/>
    <property type="match status" value="1"/>
</dbReference>
<dbReference type="PROSITE" id="PS00409">
    <property type="entry name" value="PROKAR_NTER_METHYL"/>
    <property type="match status" value="1"/>
</dbReference>
<evidence type="ECO:0000313" key="2">
    <source>
        <dbReference type="EMBL" id="MCA9385417.1"/>
    </source>
</evidence>
<name>A0A955L7U0_9BACT</name>
<dbReference type="Proteomes" id="UP000754563">
    <property type="component" value="Unassembled WGS sequence"/>
</dbReference>
<dbReference type="EMBL" id="JAGQLH010000018">
    <property type="protein sequence ID" value="MCA9385417.1"/>
    <property type="molecule type" value="Genomic_DNA"/>
</dbReference>
<organism evidence="2 3">
    <name type="scientific">Candidatus Dojkabacteria bacterium</name>
    <dbReference type="NCBI Taxonomy" id="2099670"/>
    <lineage>
        <taxon>Bacteria</taxon>
        <taxon>Candidatus Dojkabacteria</taxon>
    </lineage>
</organism>